<dbReference type="SUPFAM" id="SSF103473">
    <property type="entry name" value="MFS general substrate transporter"/>
    <property type="match status" value="1"/>
</dbReference>
<comment type="subcellular location">
    <subcellularLocation>
        <location evidence="1">Membrane</location>
        <topology evidence="1">Multi-pass membrane protein</topology>
    </subcellularLocation>
</comment>
<accession>A0A821TF11</accession>
<feature type="transmembrane region" description="Helical" evidence="5">
    <location>
        <begin position="234"/>
        <end position="259"/>
    </location>
</feature>
<dbReference type="Proteomes" id="UP000663838">
    <property type="component" value="Unassembled WGS sequence"/>
</dbReference>
<feature type="transmembrane region" description="Helical" evidence="5">
    <location>
        <begin position="20"/>
        <end position="38"/>
    </location>
</feature>
<dbReference type="InterPro" id="IPR036259">
    <property type="entry name" value="MFS_trans_sf"/>
</dbReference>
<keyword evidence="2 5" id="KW-0812">Transmembrane</keyword>
<feature type="transmembrane region" description="Helical" evidence="5">
    <location>
        <begin position="146"/>
        <end position="165"/>
    </location>
</feature>
<reference evidence="7" key="1">
    <citation type="submission" date="2021-02" db="EMBL/GenBank/DDBJ databases">
        <authorList>
            <person name="Nowell W R."/>
        </authorList>
    </citation>
    <scope>NUCLEOTIDE SEQUENCE</scope>
</reference>
<feature type="transmembrane region" description="Helical" evidence="5">
    <location>
        <begin position="396"/>
        <end position="417"/>
    </location>
</feature>
<feature type="transmembrane region" description="Helical" evidence="5">
    <location>
        <begin position="323"/>
        <end position="342"/>
    </location>
</feature>
<feature type="transmembrane region" description="Helical" evidence="5">
    <location>
        <begin position="363"/>
        <end position="384"/>
    </location>
</feature>
<evidence type="ECO:0000313" key="8">
    <source>
        <dbReference type="Proteomes" id="UP000663838"/>
    </source>
</evidence>
<organism evidence="7 8">
    <name type="scientific">Rotaria socialis</name>
    <dbReference type="NCBI Taxonomy" id="392032"/>
    <lineage>
        <taxon>Eukaryota</taxon>
        <taxon>Metazoa</taxon>
        <taxon>Spiralia</taxon>
        <taxon>Gnathifera</taxon>
        <taxon>Rotifera</taxon>
        <taxon>Eurotatoria</taxon>
        <taxon>Bdelloidea</taxon>
        <taxon>Philodinida</taxon>
        <taxon>Philodinidae</taxon>
        <taxon>Rotaria</taxon>
    </lineage>
</organism>
<dbReference type="EMBL" id="CAJOBS010004023">
    <property type="protein sequence ID" value="CAF4871972.1"/>
    <property type="molecule type" value="Genomic_DNA"/>
</dbReference>
<dbReference type="PANTHER" id="PTHR10924:SF6">
    <property type="entry name" value="SOLUTE CARRIER FAMILY 49 MEMBER A3"/>
    <property type="match status" value="1"/>
</dbReference>
<evidence type="ECO:0000313" key="7">
    <source>
        <dbReference type="EMBL" id="CAF4871972.1"/>
    </source>
</evidence>
<dbReference type="InterPro" id="IPR049680">
    <property type="entry name" value="FLVCR1-2_SLC49-like"/>
</dbReference>
<dbReference type="AlphaFoldDB" id="A0A821TF11"/>
<name>A0A821TF11_9BILA</name>
<evidence type="ECO:0000256" key="1">
    <source>
        <dbReference type="ARBA" id="ARBA00004141"/>
    </source>
</evidence>
<proteinExistence type="predicted"/>
<dbReference type="GO" id="GO:0022857">
    <property type="term" value="F:transmembrane transporter activity"/>
    <property type="evidence" value="ECO:0007669"/>
    <property type="project" value="InterPro"/>
</dbReference>
<protein>
    <recommendedName>
        <fullName evidence="9">Major facilitator superfamily (MFS) profile domain-containing protein</fullName>
    </recommendedName>
</protein>
<evidence type="ECO:0000313" key="6">
    <source>
        <dbReference type="EMBL" id="CAF3786639.1"/>
    </source>
</evidence>
<evidence type="ECO:0000256" key="3">
    <source>
        <dbReference type="ARBA" id="ARBA00022989"/>
    </source>
</evidence>
<feature type="transmembrane region" description="Helical" evidence="5">
    <location>
        <begin position="271"/>
        <end position="292"/>
    </location>
</feature>
<dbReference type="GO" id="GO:0016020">
    <property type="term" value="C:membrane"/>
    <property type="evidence" value="ECO:0007669"/>
    <property type="project" value="UniProtKB-SubCell"/>
</dbReference>
<feature type="transmembrane region" description="Helical" evidence="5">
    <location>
        <begin position="299"/>
        <end position="317"/>
    </location>
</feature>
<feature type="transmembrane region" description="Helical" evidence="5">
    <location>
        <begin position="117"/>
        <end position="139"/>
    </location>
</feature>
<feature type="transmembrane region" description="Helical" evidence="5">
    <location>
        <begin position="58"/>
        <end position="77"/>
    </location>
</feature>
<feature type="transmembrane region" description="Helical" evidence="5">
    <location>
        <begin position="177"/>
        <end position="201"/>
    </location>
</feature>
<dbReference type="Pfam" id="PF07690">
    <property type="entry name" value="MFS_1"/>
    <property type="match status" value="1"/>
</dbReference>
<sequence>MDETEITVVYRVYRVRWVQLLVYFLATFANTLPSVTFVPIEAETAIFFKITSTEVNTLAIVFLFLYVPGTFLSIWAYRSFSMRSGMIIGSLLNLGVWIRLFALIWPSCSYPILMVGQFFPAITAPLFLNLTALFAARWFSPQQRDIATAIGSMAMPLGGAIGALLPSLIVTDGISSHSFFILLTIEAAFTTLTMLLVIAIFRSEPSSPPSPSEEHHQTINFKQDLGRLFANSHYLILLFGFSFGFAAFLSITTLAYQLIQPSGYSSENAGVFGATLITAGLISSYVVGIIMGHTHAYRSLLKVLVVGACASVFYFIVILRPNMLYPLGVSIALLGFFLMPLLPISFECAVECTYPVRAEWSTGLLLCAGNVLGGGFTFLLGYLIKLAPVYKPGVIFTHASIFIICIFIIGGLALIMFKGPYLRLEAERMAVEKCTVNISGAIRSE</sequence>
<keyword evidence="4 5" id="KW-0472">Membrane</keyword>
<gene>
    <name evidence="6" type="ORF">KIK155_LOCUS31635</name>
    <name evidence="7" type="ORF">TOA249_LOCUS28559</name>
</gene>
<keyword evidence="3 5" id="KW-1133">Transmembrane helix</keyword>
<dbReference type="EMBL" id="CAJNYV010005872">
    <property type="protein sequence ID" value="CAF3786639.1"/>
    <property type="molecule type" value="Genomic_DNA"/>
</dbReference>
<evidence type="ECO:0000256" key="5">
    <source>
        <dbReference type="SAM" id="Phobius"/>
    </source>
</evidence>
<evidence type="ECO:0000256" key="2">
    <source>
        <dbReference type="ARBA" id="ARBA00022692"/>
    </source>
</evidence>
<dbReference type="Gene3D" id="1.20.1250.20">
    <property type="entry name" value="MFS general substrate transporter like domains"/>
    <property type="match status" value="1"/>
</dbReference>
<dbReference type="PANTHER" id="PTHR10924">
    <property type="entry name" value="MAJOR FACILITATOR SUPERFAMILY PROTEIN-RELATED"/>
    <property type="match status" value="1"/>
</dbReference>
<evidence type="ECO:0008006" key="9">
    <source>
        <dbReference type="Google" id="ProtNLM"/>
    </source>
</evidence>
<comment type="caution">
    <text evidence="7">The sequence shown here is derived from an EMBL/GenBank/DDBJ whole genome shotgun (WGS) entry which is preliminary data.</text>
</comment>
<dbReference type="Proteomes" id="UP000663865">
    <property type="component" value="Unassembled WGS sequence"/>
</dbReference>
<evidence type="ECO:0000256" key="4">
    <source>
        <dbReference type="ARBA" id="ARBA00023136"/>
    </source>
</evidence>
<dbReference type="InterPro" id="IPR011701">
    <property type="entry name" value="MFS"/>
</dbReference>
<feature type="transmembrane region" description="Helical" evidence="5">
    <location>
        <begin position="84"/>
        <end position="105"/>
    </location>
</feature>